<dbReference type="InterPro" id="IPR029063">
    <property type="entry name" value="SAM-dependent_MTases_sf"/>
</dbReference>
<evidence type="ECO:0000313" key="6">
    <source>
        <dbReference type="Proteomes" id="UP000561617"/>
    </source>
</evidence>
<evidence type="ECO:0000256" key="1">
    <source>
        <dbReference type="ARBA" id="ARBA00008361"/>
    </source>
</evidence>
<name>A0A7X0X7S2_9LIST</name>
<dbReference type="AlphaFoldDB" id="A0A7X0X7S2"/>
<dbReference type="PANTHER" id="PTHR44942:SF4">
    <property type="entry name" value="METHYLTRANSFERASE TYPE 11 DOMAIN-CONTAINING PROTEIN"/>
    <property type="match status" value="1"/>
</dbReference>
<sequence>MTLFIILLLIITLYILYKQLLRQSIQPSGWIGNMMMKLWNNVYLPMSIWSLSFLKEQSFDNILDIGVGNGATTKYISNTFISDFIIGIDISDKAIEQAKFRNSNYNIAYEKKDINKTQYPSNHFDLVCAFQNHFHWTDLRGSFLEIRRILSSDGIFIIGCEYAKIKYFLYHLKEKSSFEKYLNDLGLELMQMEQQKDWIFYKIRKI</sequence>
<evidence type="ECO:0000313" key="5">
    <source>
        <dbReference type="EMBL" id="MBC1489130.1"/>
    </source>
</evidence>
<evidence type="ECO:0000256" key="3">
    <source>
        <dbReference type="ARBA" id="ARBA00022679"/>
    </source>
</evidence>
<dbReference type="CDD" id="cd02440">
    <property type="entry name" value="AdoMet_MTases"/>
    <property type="match status" value="1"/>
</dbReference>
<dbReference type="InterPro" id="IPR013216">
    <property type="entry name" value="Methyltransf_11"/>
</dbReference>
<gene>
    <name evidence="5" type="ORF">HCJ38_08915</name>
</gene>
<dbReference type="SUPFAM" id="SSF53335">
    <property type="entry name" value="S-adenosyl-L-methionine-dependent methyltransferases"/>
    <property type="match status" value="1"/>
</dbReference>
<dbReference type="RefSeq" id="WP_185381115.1">
    <property type="nucleotide sequence ID" value="NZ_JAASUF010000034.1"/>
</dbReference>
<accession>A0A7X0X7S2</accession>
<dbReference type="PANTHER" id="PTHR44942">
    <property type="entry name" value="METHYLTRANSF_11 DOMAIN-CONTAINING PROTEIN"/>
    <property type="match status" value="1"/>
</dbReference>
<dbReference type="InterPro" id="IPR051052">
    <property type="entry name" value="Diverse_substrate_MTase"/>
</dbReference>
<dbReference type="Gene3D" id="3.40.50.150">
    <property type="entry name" value="Vaccinia Virus protein VP39"/>
    <property type="match status" value="1"/>
</dbReference>
<dbReference type="GO" id="GO:0032259">
    <property type="term" value="P:methylation"/>
    <property type="evidence" value="ECO:0007669"/>
    <property type="project" value="UniProtKB-KW"/>
</dbReference>
<keyword evidence="2 5" id="KW-0489">Methyltransferase</keyword>
<feature type="domain" description="Methyltransferase type 11" evidence="4">
    <location>
        <begin position="63"/>
        <end position="158"/>
    </location>
</feature>
<comment type="caution">
    <text evidence="5">The sequence shown here is derived from an EMBL/GenBank/DDBJ whole genome shotgun (WGS) entry which is preliminary data.</text>
</comment>
<dbReference type="EMBL" id="JAASTW010000009">
    <property type="protein sequence ID" value="MBC1489130.1"/>
    <property type="molecule type" value="Genomic_DNA"/>
</dbReference>
<proteinExistence type="inferred from homology"/>
<evidence type="ECO:0000259" key="4">
    <source>
        <dbReference type="Pfam" id="PF08241"/>
    </source>
</evidence>
<evidence type="ECO:0000256" key="2">
    <source>
        <dbReference type="ARBA" id="ARBA00022603"/>
    </source>
</evidence>
<protein>
    <submittedName>
        <fullName evidence="5">Class I SAM-dependent methyltransferase</fullName>
    </submittedName>
</protein>
<reference evidence="5 6" key="1">
    <citation type="submission" date="2020-03" db="EMBL/GenBank/DDBJ databases">
        <title>Soil Listeria distribution.</title>
        <authorList>
            <person name="Liao J."/>
            <person name="Wiedmann M."/>
        </authorList>
    </citation>
    <scope>NUCLEOTIDE SEQUENCE [LARGE SCALE GENOMIC DNA]</scope>
    <source>
        <strain evidence="5 6">FSL L7-1554</strain>
    </source>
</reference>
<dbReference type="GO" id="GO:0008757">
    <property type="term" value="F:S-adenosylmethionine-dependent methyltransferase activity"/>
    <property type="evidence" value="ECO:0007669"/>
    <property type="project" value="InterPro"/>
</dbReference>
<dbReference type="Proteomes" id="UP000561617">
    <property type="component" value="Unassembled WGS sequence"/>
</dbReference>
<organism evidence="5 6">
    <name type="scientific">Listeria immobilis</name>
    <dbReference type="NCBI Taxonomy" id="2713502"/>
    <lineage>
        <taxon>Bacteria</taxon>
        <taxon>Bacillati</taxon>
        <taxon>Bacillota</taxon>
        <taxon>Bacilli</taxon>
        <taxon>Bacillales</taxon>
        <taxon>Listeriaceae</taxon>
        <taxon>Listeria</taxon>
    </lineage>
</organism>
<comment type="similarity">
    <text evidence="1">Belongs to the methyltransferase superfamily.</text>
</comment>
<keyword evidence="3 5" id="KW-0808">Transferase</keyword>
<dbReference type="Pfam" id="PF08241">
    <property type="entry name" value="Methyltransf_11"/>
    <property type="match status" value="1"/>
</dbReference>